<keyword evidence="9 10" id="KW-0704">Schiff base</keyword>
<evidence type="ECO:0000256" key="9">
    <source>
        <dbReference type="ARBA" id="ARBA00023270"/>
    </source>
</evidence>
<dbReference type="NCBIfam" id="NF002881">
    <property type="entry name" value="PRK03343.1"/>
    <property type="match status" value="1"/>
</dbReference>
<name>A0A0G3ERR7_9BURK</name>
<dbReference type="KEGG" id="ptx:ABW99_07015"/>
<dbReference type="EC" id="2.2.1.2" evidence="5 10"/>
<evidence type="ECO:0000256" key="10">
    <source>
        <dbReference type="HAMAP-Rule" id="MF_00493"/>
    </source>
</evidence>
<dbReference type="InterPro" id="IPR004732">
    <property type="entry name" value="Transaldolase_2"/>
</dbReference>
<dbReference type="CDD" id="cd00955">
    <property type="entry name" value="Transaldolase_like"/>
    <property type="match status" value="1"/>
</dbReference>
<evidence type="ECO:0000256" key="6">
    <source>
        <dbReference type="ARBA" id="ARBA00022490"/>
    </source>
</evidence>
<keyword evidence="12" id="KW-1185">Reference proteome</keyword>
<dbReference type="Proteomes" id="UP000036700">
    <property type="component" value="Chromosome"/>
</dbReference>
<evidence type="ECO:0000256" key="7">
    <source>
        <dbReference type="ARBA" id="ARBA00022679"/>
    </source>
</evidence>
<accession>A0A0G3ERR7</accession>
<evidence type="ECO:0000256" key="3">
    <source>
        <dbReference type="ARBA" id="ARBA00004857"/>
    </source>
</evidence>
<dbReference type="GO" id="GO:0006098">
    <property type="term" value="P:pentose-phosphate shunt"/>
    <property type="evidence" value="ECO:0007669"/>
    <property type="project" value="UniProtKB-UniRule"/>
</dbReference>
<evidence type="ECO:0000256" key="2">
    <source>
        <dbReference type="ARBA" id="ARBA00004496"/>
    </source>
</evidence>
<comment type="pathway">
    <text evidence="3 10">Carbohydrate degradation; pentose phosphate pathway; D-glyceraldehyde 3-phosphate and beta-D-fructose 6-phosphate from D-ribose 5-phosphate and D-xylulose 5-phosphate (non-oxidative stage): step 2/3.</text>
</comment>
<comment type="similarity">
    <text evidence="4 10">Belongs to the transaldolase family. Type 2 subfamily.</text>
</comment>
<feature type="active site" description="Schiff-base intermediate with substrate" evidence="10">
    <location>
        <position position="139"/>
    </location>
</feature>
<evidence type="ECO:0000313" key="12">
    <source>
        <dbReference type="Proteomes" id="UP000036700"/>
    </source>
</evidence>
<dbReference type="STRING" id="445709.ABW99_07015"/>
<dbReference type="GO" id="GO:0004801">
    <property type="term" value="F:transaldolase activity"/>
    <property type="evidence" value="ECO:0007669"/>
    <property type="project" value="UniProtKB-UniRule"/>
</dbReference>
<dbReference type="InterPro" id="IPR001585">
    <property type="entry name" value="TAL/FSA"/>
</dbReference>
<dbReference type="NCBIfam" id="TIGR00876">
    <property type="entry name" value="tal_mycobact"/>
    <property type="match status" value="1"/>
</dbReference>
<dbReference type="HAMAP" id="MF_00493">
    <property type="entry name" value="Transaldolase_2"/>
    <property type="match status" value="1"/>
</dbReference>
<comment type="function">
    <text evidence="1 10">Transaldolase is important for the balance of metabolites in the pentose-phosphate pathway.</text>
</comment>
<evidence type="ECO:0000256" key="1">
    <source>
        <dbReference type="ARBA" id="ARBA00003518"/>
    </source>
</evidence>
<dbReference type="PIRSF" id="PIRSF036915">
    <property type="entry name" value="Trnald_Bac_Plnt"/>
    <property type="match status" value="1"/>
</dbReference>
<dbReference type="Pfam" id="PF00923">
    <property type="entry name" value="TAL_FSA"/>
    <property type="match status" value="1"/>
</dbReference>
<reference evidence="12" key="1">
    <citation type="submission" date="2015-06" db="EMBL/GenBank/DDBJ databases">
        <authorList>
            <person name="Lim Y.L."/>
            <person name="Ee R."/>
            <person name="Yong D."/>
            <person name="How K.Y."/>
            <person name="Yin W.F."/>
            <person name="Chan K.G."/>
        </authorList>
    </citation>
    <scope>NUCLEOTIDE SEQUENCE [LARGE SCALE GENOMIC DNA]</scope>
    <source>
        <strain evidence="12">DSM 25325</strain>
    </source>
</reference>
<dbReference type="GO" id="GO:0005975">
    <property type="term" value="P:carbohydrate metabolic process"/>
    <property type="evidence" value="ECO:0007669"/>
    <property type="project" value="InterPro"/>
</dbReference>
<evidence type="ECO:0000256" key="5">
    <source>
        <dbReference type="ARBA" id="ARBA00013151"/>
    </source>
</evidence>
<dbReference type="PANTHER" id="PTHR10683">
    <property type="entry name" value="TRANSALDOLASE"/>
    <property type="match status" value="1"/>
</dbReference>
<dbReference type="PANTHER" id="PTHR10683:SF31">
    <property type="entry name" value="TRANSALDOLASE"/>
    <property type="match status" value="1"/>
</dbReference>
<evidence type="ECO:0000256" key="8">
    <source>
        <dbReference type="ARBA" id="ARBA00023126"/>
    </source>
</evidence>
<organism evidence="11 12">
    <name type="scientific">Pandoraea thiooxydans</name>
    <dbReference type="NCBI Taxonomy" id="445709"/>
    <lineage>
        <taxon>Bacteria</taxon>
        <taxon>Pseudomonadati</taxon>
        <taxon>Pseudomonadota</taxon>
        <taxon>Betaproteobacteria</taxon>
        <taxon>Burkholderiales</taxon>
        <taxon>Burkholderiaceae</taxon>
        <taxon>Pandoraea</taxon>
    </lineage>
</organism>
<dbReference type="OrthoDB" id="9809101at2"/>
<sequence>MNATTQLHELGQSLWLDNITRELLDSGTLDRYRKEFCVTGLTSNPTIFDQAIGRTDAYDAAIRQKVKDGESGEALFFELAIEDLTRAAALFRPTYDATGGVDGWVSLEVSPLLADDAAGTIDAAVRLHASARCPNLFIKIPGTPAGIRAIEEAIFAGVPVNVTLLFSREQYVAAADAYWRGIQRRIGAGLDPKVNSVASIFVSRWDKAVAGKVPFALRNRLGIAIARRTYKAYRERFASAAWARFADAGALPQRLLWASTGAKDPQISDTYYVEALAAPYTINTMPEKTLNAFAAHGELIGVMQEDGSDAETTLDNFAKAGIDIVALADELQREGAQSFKQSWQDLMNAIETKSVQAGASTDTKENGQP</sequence>
<evidence type="ECO:0000256" key="4">
    <source>
        <dbReference type="ARBA" id="ARBA00008426"/>
    </source>
</evidence>
<protein>
    <recommendedName>
        <fullName evidence="5 10">Transaldolase</fullName>
        <ecNumber evidence="5 10">2.2.1.2</ecNumber>
    </recommendedName>
</protein>
<comment type="catalytic activity">
    <reaction evidence="10">
        <text>D-sedoheptulose 7-phosphate + D-glyceraldehyde 3-phosphate = D-erythrose 4-phosphate + beta-D-fructose 6-phosphate</text>
        <dbReference type="Rhea" id="RHEA:17053"/>
        <dbReference type="ChEBI" id="CHEBI:16897"/>
        <dbReference type="ChEBI" id="CHEBI:57483"/>
        <dbReference type="ChEBI" id="CHEBI:57634"/>
        <dbReference type="ChEBI" id="CHEBI:59776"/>
        <dbReference type="EC" id="2.2.1.2"/>
    </reaction>
</comment>
<dbReference type="GO" id="GO:0005737">
    <property type="term" value="C:cytoplasm"/>
    <property type="evidence" value="ECO:0007669"/>
    <property type="project" value="UniProtKB-SubCell"/>
</dbReference>
<dbReference type="Gene3D" id="3.20.20.70">
    <property type="entry name" value="Aldolase class I"/>
    <property type="match status" value="1"/>
</dbReference>
<keyword evidence="6 10" id="KW-0963">Cytoplasm</keyword>
<dbReference type="RefSeq" id="WP_047213822.1">
    <property type="nucleotide sequence ID" value="NZ_CP011568.3"/>
</dbReference>
<dbReference type="UniPathway" id="UPA00115">
    <property type="reaction ID" value="UER00414"/>
</dbReference>
<dbReference type="PATRIC" id="fig|445709.3.peg.1501"/>
<keyword evidence="7 10" id="KW-0808">Transferase</keyword>
<keyword evidence="8 10" id="KW-0570">Pentose shunt</keyword>
<comment type="subcellular location">
    <subcellularLocation>
        <location evidence="2 10">Cytoplasm</location>
    </subcellularLocation>
</comment>
<evidence type="ECO:0000313" key="11">
    <source>
        <dbReference type="EMBL" id="AKJ68002.1"/>
    </source>
</evidence>
<gene>
    <name evidence="10" type="primary">tal</name>
    <name evidence="11" type="ORF">ABW99_07015</name>
</gene>
<proteinExistence type="inferred from homology"/>
<dbReference type="SUPFAM" id="SSF51569">
    <property type="entry name" value="Aldolase"/>
    <property type="match status" value="1"/>
</dbReference>
<dbReference type="InterPro" id="IPR013785">
    <property type="entry name" value="Aldolase_TIM"/>
</dbReference>
<dbReference type="EMBL" id="CP011568">
    <property type="protein sequence ID" value="AKJ68002.1"/>
    <property type="molecule type" value="Genomic_DNA"/>
</dbReference>
<dbReference type="AlphaFoldDB" id="A0A0G3ERR7"/>